<keyword evidence="1" id="KW-1133">Transmembrane helix</keyword>
<gene>
    <name evidence="2" type="ORF">N7494_006951</name>
</gene>
<dbReference type="AlphaFoldDB" id="A0AAD6CTA7"/>
<keyword evidence="1" id="KW-0472">Membrane</keyword>
<feature type="transmembrane region" description="Helical" evidence="1">
    <location>
        <begin position="170"/>
        <end position="193"/>
    </location>
</feature>
<evidence type="ECO:0000313" key="3">
    <source>
        <dbReference type="Proteomes" id="UP001220324"/>
    </source>
</evidence>
<feature type="transmembrane region" description="Helical" evidence="1">
    <location>
        <begin position="213"/>
        <end position="232"/>
    </location>
</feature>
<organism evidence="2 3">
    <name type="scientific">Penicillium frequentans</name>
    <dbReference type="NCBI Taxonomy" id="3151616"/>
    <lineage>
        <taxon>Eukaryota</taxon>
        <taxon>Fungi</taxon>
        <taxon>Dikarya</taxon>
        <taxon>Ascomycota</taxon>
        <taxon>Pezizomycotina</taxon>
        <taxon>Eurotiomycetes</taxon>
        <taxon>Eurotiomycetidae</taxon>
        <taxon>Eurotiales</taxon>
        <taxon>Aspergillaceae</taxon>
        <taxon>Penicillium</taxon>
    </lineage>
</organism>
<sequence length="236" mass="25873">MNAIHPQDLPDRTLAAVISGFGLSYFLLFTLQFLLFHFPSVQDDIPEGLAVIAFSVGVMLWYLGVFLHQIFRASDESSTANQLKVQAGALFLNCTATIPAIVFLFPSQPWLQLGYTSALVVIAIGSLPQKLLCDVNNQKCPDTSFVQLASVFMLSLTPIIHGLAEPVTSASPLAIAFGRLVVVGSLSFALYLLQPLERIGFVRLWKFSLHVMYMMLTYSLVAYSKAVLQAAVARMP</sequence>
<name>A0AAD6CTA7_9EURO</name>
<feature type="transmembrane region" description="Helical" evidence="1">
    <location>
        <begin position="48"/>
        <end position="67"/>
    </location>
</feature>
<keyword evidence="3" id="KW-1185">Reference proteome</keyword>
<evidence type="ECO:0000313" key="2">
    <source>
        <dbReference type="EMBL" id="KAJ5537472.1"/>
    </source>
</evidence>
<feature type="transmembrane region" description="Helical" evidence="1">
    <location>
        <begin position="113"/>
        <end position="133"/>
    </location>
</feature>
<proteinExistence type="predicted"/>
<reference evidence="2 3" key="1">
    <citation type="journal article" date="2023" name="IMA Fungus">
        <title>Comparative genomic study of the Penicillium genus elucidates a diverse pangenome and 15 lateral gene transfer events.</title>
        <authorList>
            <person name="Petersen C."/>
            <person name="Sorensen T."/>
            <person name="Nielsen M.R."/>
            <person name="Sondergaard T.E."/>
            <person name="Sorensen J.L."/>
            <person name="Fitzpatrick D.A."/>
            <person name="Frisvad J.C."/>
            <person name="Nielsen K.L."/>
        </authorList>
    </citation>
    <scope>NUCLEOTIDE SEQUENCE [LARGE SCALE GENOMIC DNA]</scope>
    <source>
        <strain evidence="2 3">IBT 35679</strain>
    </source>
</reference>
<keyword evidence="1" id="KW-0812">Transmembrane</keyword>
<feature type="transmembrane region" description="Helical" evidence="1">
    <location>
        <begin position="12"/>
        <end position="36"/>
    </location>
</feature>
<accession>A0AAD6CTA7</accession>
<comment type="caution">
    <text evidence="2">The sequence shown here is derived from an EMBL/GenBank/DDBJ whole genome shotgun (WGS) entry which is preliminary data.</text>
</comment>
<evidence type="ECO:0000256" key="1">
    <source>
        <dbReference type="SAM" id="Phobius"/>
    </source>
</evidence>
<feature type="transmembrane region" description="Helical" evidence="1">
    <location>
        <begin position="88"/>
        <end position="107"/>
    </location>
</feature>
<dbReference type="EMBL" id="JAQIZZ010000006">
    <property type="protein sequence ID" value="KAJ5537472.1"/>
    <property type="molecule type" value="Genomic_DNA"/>
</dbReference>
<dbReference type="Proteomes" id="UP001220324">
    <property type="component" value="Unassembled WGS sequence"/>
</dbReference>
<protein>
    <submittedName>
        <fullName evidence="2">Uncharacterized protein</fullName>
    </submittedName>
</protein>
<feature type="transmembrane region" description="Helical" evidence="1">
    <location>
        <begin position="145"/>
        <end position="164"/>
    </location>
</feature>